<dbReference type="Proteomes" id="UP000501686">
    <property type="component" value="Segment"/>
</dbReference>
<organism evidence="2 3">
    <name type="scientific">Phage NBEco002</name>
    <dbReference type="NCBI Taxonomy" id="2991863"/>
    <lineage>
        <taxon>Viruses</taxon>
        <taxon>Duplodnaviria</taxon>
        <taxon>Heunggongvirae</taxon>
        <taxon>Uroviricota</taxon>
        <taxon>Caudoviricetes</taxon>
        <taxon>Demerecviridae</taxon>
        <taxon>Markadamsvirinae</taxon>
        <taxon>Tequintavirus</taxon>
        <taxon>Tequintavirus NBEco002</taxon>
    </lineage>
</organism>
<name>A0A6G8QWM8_9CAUD</name>
<feature type="domain" description="Bacteriophage T5 Orf172 DNA-binding" evidence="1">
    <location>
        <begin position="134"/>
        <end position="218"/>
    </location>
</feature>
<evidence type="ECO:0000313" key="3">
    <source>
        <dbReference type="Proteomes" id="UP000501686"/>
    </source>
</evidence>
<evidence type="ECO:0000259" key="1">
    <source>
        <dbReference type="Pfam" id="PF10544"/>
    </source>
</evidence>
<proteinExistence type="predicted"/>
<dbReference type="InterPro" id="IPR018306">
    <property type="entry name" value="Phage_T5_Orf172_DNA-bd"/>
</dbReference>
<dbReference type="GeneID" id="55627716"/>
<dbReference type="EMBL" id="MN994496">
    <property type="protein sequence ID" value="QIN92050.1"/>
    <property type="molecule type" value="Genomic_DNA"/>
</dbReference>
<reference evidence="2 3" key="1">
    <citation type="submission" date="2020-01" db="EMBL/GenBank/DDBJ databases">
        <authorList>
            <person name="Llanos C.D."/>
            <person name="Bardales J."/>
        </authorList>
    </citation>
    <scope>NUCLEOTIDE SEQUENCE [LARGE SCALE GENOMIC DNA]</scope>
</reference>
<evidence type="ECO:0000313" key="2">
    <source>
        <dbReference type="EMBL" id="QIN92050.1"/>
    </source>
</evidence>
<protein>
    <recommendedName>
        <fullName evidence="1">Bacteriophage T5 Orf172 DNA-binding domain-containing protein</fullName>
    </recommendedName>
</protein>
<sequence length="222" mass="25232">MPKKLTTEEVNSRLSSKGISLIGEYRNANTKTSFKCSLGHIWETKPSVLINMGFGCPYCSGKAKLTVEVINQELSSKGIQIVGKYINNRTPTLFRCENGHEWNTTINAVKNLDSDCPLCKKEGRSKTKLYVMYSESLGTKIGISSKPGTRLGKISRNANIPDLKLIKVFDILDYSKCREIEKVAHEYFKEWNCYYKDFDGATEFFDIKPEEAIQFIEENIND</sequence>
<dbReference type="Pfam" id="PF10544">
    <property type="entry name" value="T5orf172"/>
    <property type="match status" value="1"/>
</dbReference>
<accession>A0A6G8QWM8</accession>
<keyword evidence="3" id="KW-1185">Reference proteome</keyword>
<dbReference type="RefSeq" id="YP_009856913.1">
    <property type="nucleotide sequence ID" value="NC_048855.1"/>
</dbReference>